<feature type="domain" description="SLH" evidence="2">
    <location>
        <begin position="151"/>
        <end position="211"/>
    </location>
</feature>
<dbReference type="SUPFAM" id="SSF49373">
    <property type="entry name" value="Invasin/intimin cell-adhesion fragments"/>
    <property type="match status" value="1"/>
</dbReference>
<evidence type="ECO:0000259" key="2">
    <source>
        <dbReference type="PROSITE" id="PS51272"/>
    </source>
</evidence>
<evidence type="ECO:0000313" key="4">
    <source>
        <dbReference type="Proteomes" id="UP000198718"/>
    </source>
</evidence>
<accession>A0A1G8ZA24</accession>
<dbReference type="Pfam" id="PF07554">
    <property type="entry name" value="FIVAR"/>
    <property type="match status" value="3"/>
</dbReference>
<dbReference type="RefSeq" id="WP_176762043.1">
    <property type="nucleotide sequence ID" value="NZ_FNFP01000001.1"/>
</dbReference>
<organism evidence="3 4">
    <name type="scientific">Natronincola ferrireducens</name>
    <dbReference type="NCBI Taxonomy" id="393762"/>
    <lineage>
        <taxon>Bacteria</taxon>
        <taxon>Bacillati</taxon>
        <taxon>Bacillota</taxon>
        <taxon>Clostridia</taxon>
        <taxon>Peptostreptococcales</taxon>
        <taxon>Natronincolaceae</taxon>
        <taxon>Natronincola</taxon>
    </lineage>
</organism>
<dbReference type="Gene3D" id="1.20.1270.90">
    <property type="entry name" value="AF1782-like"/>
    <property type="match status" value="3"/>
</dbReference>
<dbReference type="PROSITE" id="PS51272">
    <property type="entry name" value="SLH"/>
    <property type="match status" value="3"/>
</dbReference>
<name>A0A1G8ZA24_9FIRM</name>
<protein>
    <submittedName>
        <fullName evidence="3">Ig-like domain (Group 2)</fullName>
    </submittedName>
</protein>
<keyword evidence="1" id="KW-0677">Repeat</keyword>
<sequence length="1465" mass="155004">MKQKIQWRKKVAFMVSLILLITMVPILTFGEANDIGGHWAGGVIAKWIEKGLAKGYPDGSFRPNNSITRAEFIALTNKVFGFTEEAIISFKDVKEENWFAPAIKQAIAAGYISGYPDGTIRPHNPISRQEVAIIIGKVKNLEERQHAANIFSDSQKISSWSKGFVGAVLEKGFIGGYPDGSFKPTTSITRAEALVVLNNVMIVGEETIEEFIGVFDKVGIYGDKTIIETLEGDIYIKSEDVTLQNMVIKGDLIIAEEVGEGEVYLNNITVEGDTYIRGGGIDSIYINDGSYRRIIIQKAGKGIRVVAIGGRISNLMVYPETEGNEVIFKGSYEEITVLADDIILITQEDTIIKKLTVGKETKNATVTTSKETIIDELIIDSPANFNNEGRIKKAIGTAVKGAIFDVNQPENFIISSGGGGGGSSTPVIIEVSAITATPPAGKVAIGTKVTLDTATEGATIYYTLDGSIPTTSSNQYSDPITINSTTTIKAIGVKSGMNNSSVETFSYTVEEPAKPEMTVSPAQVTVDSNFNQTFILSIANDTVTETVYSEHISLREVFSGLTLSNVVRKDNTTVTVAVYGNLKGAGTGTIILDADALVNSESKLTVNVTVVEGTVVPVNAITVTGAGDATTITTDAGTLQMSAAVSPNNATNKNVIWSVTLGTGVATINSNGLLTAIENGTVTVVSTAQDGSGATGELKITISNQTDKNVLATEITVADVNKGTVSVSVDGSDILITEQWVTATNMSAYETAIGTAQGVYNDNDATQAEVDAAVTALQAATVTFNGAKTAGTLKATPVVKTAVTATAVNAGGTLENSTLAGAFKDPNTDANVLGCLSWNNTATVVNETGNFEWTFTPTNTADYNTVTGSVEVVAIADKSVLATEITVANVNKGTVSVSVDGSDILITEQWVTATNMSAYETAIGTAQGVYNDNDATQAEVDAAVTALQAATVTFNGAKTAGTLKATPVVKTAVTATAVNAGGTLENSTLAGAFKDPNTDANVLGSLSWNNTATVVNETGNFEWTFTPTNTADYNTVTGSVEVVAIADKSVLATEITVANVNKGTVSVSVDGSDILITEQWVTATNMSAYETAIGTAQGVYNDNDATQAEVDVAVTTLAAATSTFNSAKAAGTLTIAPQGLLLDAEAGTDFTGVLYTRDGNIYYNQQDSEGIWGSEALIGVGGEGRLAIDGSAKPHVAYVTKAPSGYDAIGYRKFDGTGWTVEELIESNGSANCSKPDIAVDSQGFSHITYTDRRGNSANYDDIMYATNVSGSFVKTLIGEGYYGSFFSGSWDWNYFTKGSYITIDNNDQYYIMTHERQGNRNSWGDTYNNYRIWVNSNNISGNNSSDDREIYSILTNNGKLYALYRAGTVKVTELTVSDGSITSANDRVVTDITTAFSHDVSGNNIVIGSKDGNNLRVHYNENPTTYNQIEVAGNAVSIVNLGGIFYAFYTDNEDDSIKRLEITE</sequence>
<dbReference type="EMBL" id="FNFP01000001">
    <property type="protein sequence ID" value="SDK11901.1"/>
    <property type="molecule type" value="Genomic_DNA"/>
</dbReference>
<dbReference type="Gene3D" id="2.60.40.1080">
    <property type="match status" value="1"/>
</dbReference>
<dbReference type="InterPro" id="IPR003343">
    <property type="entry name" value="Big_2"/>
</dbReference>
<dbReference type="InterPro" id="IPR008964">
    <property type="entry name" value="Invasin/intimin_cell_adhesion"/>
</dbReference>
<feature type="domain" description="SLH" evidence="2">
    <location>
        <begin position="86"/>
        <end position="149"/>
    </location>
</feature>
<proteinExistence type="predicted"/>
<dbReference type="InterPro" id="IPR059177">
    <property type="entry name" value="GH29D-like_dom"/>
</dbReference>
<keyword evidence="4" id="KW-1185">Reference proteome</keyword>
<dbReference type="Proteomes" id="UP000198718">
    <property type="component" value="Unassembled WGS sequence"/>
</dbReference>
<dbReference type="InterPro" id="IPR001119">
    <property type="entry name" value="SLH_dom"/>
</dbReference>
<dbReference type="SMART" id="SM00635">
    <property type="entry name" value="BID_2"/>
    <property type="match status" value="2"/>
</dbReference>
<dbReference type="PANTHER" id="PTHR43308">
    <property type="entry name" value="OUTER MEMBRANE PROTEIN ALPHA-RELATED"/>
    <property type="match status" value="1"/>
</dbReference>
<feature type="domain" description="SLH" evidence="2">
    <location>
        <begin position="27"/>
        <end position="85"/>
    </location>
</feature>
<dbReference type="Pfam" id="PF02368">
    <property type="entry name" value="Big_2"/>
    <property type="match status" value="1"/>
</dbReference>
<dbReference type="Pfam" id="PF00395">
    <property type="entry name" value="SLH"/>
    <property type="match status" value="3"/>
</dbReference>
<evidence type="ECO:0000256" key="1">
    <source>
        <dbReference type="ARBA" id="ARBA00022737"/>
    </source>
</evidence>
<dbReference type="STRING" id="393762.SAMN05660472_00787"/>
<evidence type="ECO:0000313" key="3">
    <source>
        <dbReference type="EMBL" id="SDK11901.1"/>
    </source>
</evidence>
<gene>
    <name evidence="3" type="ORF">SAMN05660472_00787</name>
</gene>
<dbReference type="PANTHER" id="PTHR43308:SF5">
    <property type="entry name" value="S-LAYER PROTEIN _ PEPTIDOGLYCAN ENDO-BETA-N-ACETYLGLUCOSAMINIDASE"/>
    <property type="match status" value="1"/>
</dbReference>
<dbReference type="Pfam" id="PF13290">
    <property type="entry name" value="CHB_HEX_C_1"/>
    <property type="match status" value="1"/>
</dbReference>
<reference evidence="3 4" key="1">
    <citation type="submission" date="2016-10" db="EMBL/GenBank/DDBJ databases">
        <authorList>
            <person name="de Groot N.N."/>
        </authorList>
    </citation>
    <scope>NUCLEOTIDE SEQUENCE [LARGE SCALE GENOMIC DNA]</scope>
    <source>
        <strain evidence="3 4">DSM 18346</strain>
    </source>
</reference>
<dbReference type="InterPro" id="IPR051465">
    <property type="entry name" value="Cell_Envelope_Struct_Comp"/>
</dbReference>